<keyword evidence="4 7" id="KW-0732">Signal</keyword>
<evidence type="ECO:0000256" key="1">
    <source>
        <dbReference type="ARBA" id="ARBA00004418"/>
    </source>
</evidence>
<evidence type="ECO:0000256" key="3">
    <source>
        <dbReference type="ARBA" id="ARBA00022448"/>
    </source>
</evidence>
<keyword evidence="10" id="KW-1185">Reference proteome</keyword>
<reference evidence="9 10" key="1">
    <citation type="submission" date="2019-07" db="EMBL/GenBank/DDBJ databases">
        <title>Full genome sequence of Devosia sp. Gsoil 520.</title>
        <authorList>
            <person name="Im W.-T."/>
        </authorList>
    </citation>
    <scope>NUCLEOTIDE SEQUENCE [LARGE SCALE GENOMIC DNA]</scope>
    <source>
        <strain evidence="9 10">Gsoil 520</strain>
    </source>
</reference>
<dbReference type="Pfam" id="PF09084">
    <property type="entry name" value="NMT1"/>
    <property type="match status" value="1"/>
</dbReference>
<gene>
    <name evidence="9" type="ORF">FPZ08_20060</name>
</gene>
<feature type="signal peptide" evidence="7">
    <location>
        <begin position="1"/>
        <end position="26"/>
    </location>
</feature>
<dbReference type="SUPFAM" id="SSF53850">
    <property type="entry name" value="Periplasmic binding protein-like II"/>
    <property type="match status" value="1"/>
</dbReference>
<evidence type="ECO:0000256" key="4">
    <source>
        <dbReference type="ARBA" id="ARBA00022729"/>
    </source>
</evidence>
<protein>
    <recommendedName>
        <fullName evidence="6">Putative aliphatic sulfonates-binding protein</fullName>
    </recommendedName>
</protein>
<organism evidence="9 10">
    <name type="scientific">Devosia ginsengisoli</name>
    <dbReference type="NCBI Taxonomy" id="400770"/>
    <lineage>
        <taxon>Bacteria</taxon>
        <taxon>Pseudomonadati</taxon>
        <taxon>Pseudomonadota</taxon>
        <taxon>Alphaproteobacteria</taxon>
        <taxon>Hyphomicrobiales</taxon>
        <taxon>Devosiaceae</taxon>
        <taxon>Devosia</taxon>
    </lineage>
</organism>
<evidence type="ECO:0000313" key="9">
    <source>
        <dbReference type="EMBL" id="QDZ12837.1"/>
    </source>
</evidence>
<dbReference type="GO" id="GO:0016020">
    <property type="term" value="C:membrane"/>
    <property type="evidence" value="ECO:0007669"/>
    <property type="project" value="InterPro"/>
</dbReference>
<comment type="function">
    <text evidence="5">Part of a binding-protein-dependent transport system for aliphatic sulfonates. Putative binding protein.</text>
</comment>
<evidence type="ECO:0000259" key="8">
    <source>
        <dbReference type="SMART" id="SM00062"/>
    </source>
</evidence>
<dbReference type="InterPro" id="IPR001638">
    <property type="entry name" value="Solute-binding_3/MltF_N"/>
</dbReference>
<proteinExistence type="inferred from homology"/>
<evidence type="ECO:0000256" key="6">
    <source>
        <dbReference type="ARBA" id="ARBA00070228"/>
    </source>
</evidence>
<accession>A0A5B8LWX9</accession>
<dbReference type="GO" id="GO:0042597">
    <property type="term" value="C:periplasmic space"/>
    <property type="evidence" value="ECO:0007669"/>
    <property type="project" value="UniProtKB-SubCell"/>
</dbReference>
<feature type="chain" id="PRO_5022877869" description="Putative aliphatic sulfonates-binding protein" evidence="7">
    <location>
        <begin position="27"/>
        <end position="321"/>
    </location>
</feature>
<dbReference type="SMART" id="SM00062">
    <property type="entry name" value="PBPb"/>
    <property type="match status" value="1"/>
</dbReference>
<dbReference type="KEGG" id="dea:FPZ08_20060"/>
<comment type="subcellular location">
    <subcellularLocation>
        <location evidence="1">Periplasm</location>
    </subcellularLocation>
</comment>
<dbReference type="AlphaFoldDB" id="A0A5B8LWX9"/>
<dbReference type="InterPro" id="IPR015168">
    <property type="entry name" value="SsuA/THI5"/>
</dbReference>
<evidence type="ECO:0000256" key="7">
    <source>
        <dbReference type="SAM" id="SignalP"/>
    </source>
</evidence>
<dbReference type="InterPro" id="IPR010067">
    <property type="entry name" value="ABC_SsuA_sub-bd"/>
</dbReference>
<evidence type="ECO:0000256" key="2">
    <source>
        <dbReference type="ARBA" id="ARBA00010742"/>
    </source>
</evidence>
<dbReference type="EMBL" id="CP042304">
    <property type="protein sequence ID" value="QDZ12837.1"/>
    <property type="molecule type" value="Genomic_DNA"/>
</dbReference>
<sequence>MLTRRQTFPLFAGAAAALALPSAARAQDSATEFRIGWQKGGTFALAKTSGAIEARLAPRGITVTWAEFTSGPPLLEALGAHAIDFGSTGDVPPLFAHAAGGDLVYVAATPGSLDGSAILVKQDSPIQSLADLKGKRVAFKRGSSSHNFILAALRSADLTLADITPLDLGPPDAAPAFANNQIDAWVIWDPYYAIAAQDPETRVLTTTEGIVDSWGFLQANGAYARDNPTIVAEVIDELKKVGAAAQSDLDATAETISASTGVPVPITRITLGRKGADLGAIQSLDEEVIAYQQALADTFFAEKIIPRQLTISDIVWYPPAL</sequence>
<dbReference type="PANTHER" id="PTHR30024:SF42">
    <property type="entry name" value="ALIPHATIC SULFONATES-BINDING PROTEIN-RELATED"/>
    <property type="match status" value="1"/>
</dbReference>
<name>A0A5B8LWX9_9HYPH</name>
<dbReference type="Proteomes" id="UP000315364">
    <property type="component" value="Chromosome"/>
</dbReference>
<evidence type="ECO:0000256" key="5">
    <source>
        <dbReference type="ARBA" id="ARBA00055538"/>
    </source>
</evidence>
<feature type="domain" description="Solute-binding protein family 3/N-terminal" evidence="8">
    <location>
        <begin position="32"/>
        <end position="259"/>
    </location>
</feature>
<dbReference type="FunFam" id="3.40.190.10:FF:000050">
    <property type="entry name" value="Sulfonate ABC transporter substrate-binding protein"/>
    <property type="match status" value="1"/>
</dbReference>
<evidence type="ECO:0000313" key="10">
    <source>
        <dbReference type="Proteomes" id="UP000315364"/>
    </source>
</evidence>
<dbReference type="OrthoDB" id="7374754at2"/>
<dbReference type="Gene3D" id="3.40.190.10">
    <property type="entry name" value="Periplasmic binding protein-like II"/>
    <property type="match status" value="2"/>
</dbReference>
<dbReference type="PANTHER" id="PTHR30024">
    <property type="entry name" value="ALIPHATIC SULFONATES-BINDING PROTEIN-RELATED"/>
    <property type="match status" value="1"/>
</dbReference>
<dbReference type="GO" id="GO:0042626">
    <property type="term" value="F:ATPase-coupled transmembrane transporter activity"/>
    <property type="evidence" value="ECO:0007669"/>
    <property type="project" value="InterPro"/>
</dbReference>
<dbReference type="NCBIfam" id="TIGR01728">
    <property type="entry name" value="SsuA_fam"/>
    <property type="match status" value="1"/>
</dbReference>
<comment type="similarity">
    <text evidence="2">Belongs to the bacterial solute-binding protein SsuA/TauA family.</text>
</comment>
<keyword evidence="3" id="KW-0813">Transport</keyword>
<dbReference type="RefSeq" id="WP_146292243.1">
    <property type="nucleotide sequence ID" value="NZ_CP042304.1"/>
</dbReference>